<reference evidence="2 3" key="1">
    <citation type="journal article" date="2019" name="Int. J. Syst. Evol. Microbiol.">
        <title>Streptomyces cadmiisoli sp. nov., a novel actinomycete isolated from cadmium-contaminated soil.</title>
        <authorList>
            <person name="Li K."/>
            <person name="Tang X."/>
            <person name="Zhao J."/>
            <person name="Guo Y."/>
            <person name="Tang Y."/>
            <person name="Gao J."/>
        </authorList>
    </citation>
    <scope>NUCLEOTIDE SEQUENCE [LARGE SCALE GENOMIC DNA]</scope>
    <source>
        <strain evidence="2 3">ZFG47</strain>
    </source>
</reference>
<dbReference type="EMBL" id="CP030073">
    <property type="protein sequence ID" value="AWW42877.1"/>
    <property type="molecule type" value="Genomic_DNA"/>
</dbReference>
<dbReference type="PANTHER" id="PTHR38436:SF1">
    <property type="entry name" value="ESTER CYCLASE"/>
    <property type="match status" value="1"/>
</dbReference>
<evidence type="ECO:0000313" key="2">
    <source>
        <dbReference type="EMBL" id="AWW42877.1"/>
    </source>
</evidence>
<evidence type="ECO:0000313" key="3">
    <source>
        <dbReference type="Proteomes" id="UP000249616"/>
    </source>
</evidence>
<name>A0A2Z4JD32_9ACTN</name>
<dbReference type="InterPro" id="IPR009959">
    <property type="entry name" value="Cyclase_SnoaL-like"/>
</dbReference>
<dbReference type="Proteomes" id="UP000249616">
    <property type="component" value="Chromosome"/>
</dbReference>
<dbReference type="KEGG" id="scad:DN051_36410"/>
<proteinExistence type="predicted"/>
<dbReference type="InterPro" id="IPR032710">
    <property type="entry name" value="NTF2-like_dom_sf"/>
</dbReference>
<dbReference type="InterPro" id="IPR037401">
    <property type="entry name" value="SnoaL-like"/>
</dbReference>
<dbReference type="RefSeq" id="WP_053756081.1">
    <property type="nucleotide sequence ID" value="NZ_CBDRHE010000022.1"/>
</dbReference>
<sequence>MAYGSSVEIVEAFWDEVWNAHAPERIDDFVTEDFVITSGGERIEGRENFKAWVTAFLDRVQDLRLEAVETFQNQDGTRVASRWVVHGKNNGFLGTEPDQQPISFSGTAVWAVDADGKLVHNWVERASWELFQRLTGSSATTA</sequence>
<dbReference type="PANTHER" id="PTHR38436">
    <property type="entry name" value="POLYKETIDE CYCLASE SNOAL-LIKE DOMAIN"/>
    <property type="match status" value="1"/>
</dbReference>
<gene>
    <name evidence="2" type="ORF">DN051_36410</name>
</gene>
<accession>A0A2Z4JD32</accession>
<dbReference type="SUPFAM" id="SSF54427">
    <property type="entry name" value="NTF2-like"/>
    <property type="match status" value="1"/>
</dbReference>
<evidence type="ECO:0000259" key="1">
    <source>
        <dbReference type="Pfam" id="PF12680"/>
    </source>
</evidence>
<protein>
    <submittedName>
        <fullName evidence="2">DUF4440 domain-containing protein</fullName>
    </submittedName>
</protein>
<dbReference type="GO" id="GO:0030638">
    <property type="term" value="P:polyketide metabolic process"/>
    <property type="evidence" value="ECO:0007669"/>
    <property type="project" value="InterPro"/>
</dbReference>
<organism evidence="2 3">
    <name type="scientific">Streptomyces cadmiisoli</name>
    <dbReference type="NCBI Taxonomy" id="2184053"/>
    <lineage>
        <taxon>Bacteria</taxon>
        <taxon>Bacillati</taxon>
        <taxon>Actinomycetota</taxon>
        <taxon>Actinomycetes</taxon>
        <taxon>Kitasatosporales</taxon>
        <taxon>Streptomycetaceae</taxon>
        <taxon>Streptomyces</taxon>
        <taxon>Streptomyces aurantiacus group</taxon>
    </lineage>
</organism>
<feature type="domain" description="SnoaL-like" evidence="1">
    <location>
        <begin position="10"/>
        <end position="120"/>
    </location>
</feature>
<dbReference type="Pfam" id="PF12680">
    <property type="entry name" value="SnoaL_2"/>
    <property type="match status" value="1"/>
</dbReference>
<keyword evidence="3" id="KW-1185">Reference proteome</keyword>
<dbReference type="AlphaFoldDB" id="A0A2Z4JD32"/>
<dbReference type="Gene3D" id="3.10.450.50">
    <property type="match status" value="1"/>
</dbReference>